<evidence type="ECO:0000313" key="3">
    <source>
        <dbReference type="EMBL" id="MBL3678588.1"/>
    </source>
</evidence>
<dbReference type="Pfam" id="PF13472">
    <property type="entry name" value="Lipase_GDSL_2"/>
    <property type="match status" value="1"/>
</dbReference>
<keyword evidence="4" id="KW-1185">Reference proteome</keyword>
<organism evidence="3 4">
    <name type="scientific">Leucobacter chromiireducens subsp. solipictus</name>
    <dbReference type="NCBI Taxonomy" id="398235"/>
    <lineage>
        <taxon>Bacteria</taxon>
        <taxon>Bacillati</taxon>
        <taxon>Actinomycetota</taxon>
        <taxon>Actinomycetes</taxon>
        <taxon>Micrococcales</taxon>
        <taxon>Microbacteriaceae</taxon>
        <taxon>Leucobacter</taxon>
    </lineage>
</organism>
<protein>
    <submittedName>
        <fullName evidence="3">SGNH/GDSL hydrolase family protein</fullName>
    </submittedName>
</protein>
<dbReference type="Proteomes" id="UP001645859">
    <property type="component" value="Unassembled WGS sequence"/>
</dbReference>
<dbReference type="SUPFAM" id="SSF52266">
    <property type="entry name" value="SGNH hydrolase"/>
    <property type="match status" value="1"/>
</dbReference>
<reference evidence="3 4" key="1">
    <citation type="submission" date="2018-09" db="EMBL/GenBank/DDBJ databases">
        <title>Comparative genomics of Leucobacter spp.</title>
        <authorList>
            <person name="Reis A.C."/>
            <person name="Kolvenbach B.A."/>
            <person name="Corvini P.F.X."/>
            <person name="Nunes O.C."/>
        </authorList>
    </citation>
    <scope>NUCLEOTIDE SEQUENCE [LARGE SCALE GENOMIC DNA]</scope>
    <source>
        <strain evidence="3 4">TAN 31504</strain>
    </source>
</reference>
<dbReference type="EMBL" id="QYAC01000002">
    <property type="protein sequence ID" value="MBL3678588.1"/>
    <property type="molecule type" value="Genomic_DNA"/>
</dbReference>
<accession>A0ABS1SH54</accession>
<keyword evidence="3" id="KW-0378">Hydrolase</keyword>
<dbReference type="InterPro" id="IPR036514">
    <property type="entry name" value="SGNH_hydro_sf"/>
</dbReference>
<gene>
    <name evidence="3" type="ORF">D3230_04660</name>
</gene>
<comment type="caution">
    <text evidence="3">The sequence shown here is derived from an EMBL/GenBank/DDBJ whole genome shotgun (WGS) entry which is preliminary data.</text>
</comment>
<evidence type="ECO:0000256" key="1">
    <source>
        <dbReference type="SAM" id="MobiDB-lite"/>
    </source>
</evidence>
<evidence type="ECO:0000313" key="4">
    <source>
        <dbReference type="Proteomes" id="UP001645859"/>
    </source>
</evidence>
<feature type="region of interest" description="Disordered" evidence="1">
    <location>
        <begin position="256"/>
        <end position="293"/>
    </location>
</feature>
<evidence type="ECO:0000259" key="2">
    <source>
        <dbReference type="Pfam" id="PF13472"/>
    </source>
</evidence>
<sequence length="293" mass="31615">MVYPAHSPVLGAKALALSATAAVARNARLDRLYARANRPLMELAEMQPVTAAWWRERRKVRGDFWYLALGDSTAQGIGASTPGRSYVGQLTDRIEAELGRAIAVTNLGVSGAPTRLCVRDQLPRAEKLLARRVPALVTLAIGANDIAEWDARAFHTNIRTIFDALPAHTIVGEVPCFHLPWNDRKVREANRILHTIAADRGLTVVPLYEATRRRGIRGILTEFAPDAFHPTDRGYEVWADTFWPAVRAQILRESLVPAPGAGPADPGPASVDPASPNPAGPDLASPGPAAIDG</sequence>
<dbReference type="Gene3D" id="3.40.50.1110">
    <property type="entry name" value="SGNH hydrolase"/>
    <property type="match status" value="1"/>
</dbReference>
<dbReference type="PANTHER" id="PTHR30383">
    <property type="entry name" value="THIOESTERASE 1/PROTEASE 1/LYSOPHOSPHOLIPASE L1"/>
    <property type="match status" value="1"/>
</dbReference>
<dbReference type="RefSeq" id="WP_202343853.1">
    <property type="nucleotide sequence ID" value="NZ_BAAAPI010000008.1"/>
</dbReference>
<feature type="domain" description="SGNH hydrolase-type esterase" evidence="2">
    <location>
        <begin position="68"/>
        <end position="237"/>
    </location>
</feature>
<dbReference type="GO" id="GO:0016787">
    <property type="term" value="F:hydrolase activity"/>
    <property type="evidence" value="ECO:0007669"/>
    <property type="project" value="UniProtKB-KW"/>
</dbReference>
<dbReference type="InterPro" id="IPR013830">
    <property type="entry name" value="SGNH_hydro"/>
</dbReference>
<dbReference type="PANTHER" id="PTHR30383:SF5">
    <property type="entry name" value="SGNH HYDROLASE-TYPE ESTERASE DOMAIN-CONTAINING PROTEIN"/>
    <property type="match status" value="1"/>
</dbReference>
<dbReference type="CDD" id="cd00229">
    <property type="entry name" value="SGNH_hydrolase"/>
    <property type="match status" value="1"/>
</dbReference>
<dbReference type="InterPro" id="IPR051532">
    <property type="entry name" value="Ester_Hydrolysis_Enzymes"/>
</dbReference>
<feature type="compositionally biased region" description="Low complexity" evidence="1">
    <location>
        <begin position="256"/>
        <end position="274"/>
    </location>
</feature>
<name>A0ABS1SH54_9MICO</name>
<proteinExistence type="predicted"/>